<reference evidence="1 2" key="1">
    <citation type="submission" date="2021-07" db="EMBL/GenBank/DDBJ databases">
        <title>Characterization of Violacein-producing bacteria and related species.</title>
        <authorList>
            <person name="Wilson H.S."/>
            <person name="De Leon M.E."/>
        </authorList>
    </citation>
    <scope>NUCLEOTIDE SEQUENCE [LARGE SCALE GENOMIC DNA]</scope>
    <source>
        <strain evidence="1 2">HSC-2F05</strain>
    </source>
</reference>
<name>A0ABS7YEQ4_9BURK</name>
<evidence type="ECO:0000313" key="1">
    <source>
        <dbReference type="EMBL" id="MCA1857421.1"/>
    </source>
</evidence>
<accession>A0ABS7YEQ4</accession>
<keyword evidence="2" id="KW-1185">Reference proteome</keyword>
<sequence length="134" mass="14527">MARGPLHRGSLRPKEEQLAARAAAVAKITELLQEGPMTAGELLAVVGGLRPTFSNWMSHMHKKLRLIRMTGEYRNRGEIWELGADPALSDPDDELDNLIAPKQGIHPATQIGIPRDPLVAALFGPAANAHREAA</sequence>
<gene>
    <name evidence="1" type="ORF">LE190_16025</name>
</gene>
<organism evidence="1 2">
    <name type="scientific">Massilia hydrophila</name>
    <dbReference type="NCBI Taxonomy" id="3044279"/>
    <lineage>
        <taxon>Bacteria</taxon>
        <taxon>Pseudomonadati</taxon>
        <taxon>Pseudomonadota</taxon>
        <taxon>Betaproteobacteria</taxon>
        <taxon>Burkholderiales</taxon>
        <taxon>Oxalobacteraceae</taxon>
        <taxon>Telluria group</taxon>
        <taxon>Massilia</taxon>
    </lineage>
</organism>
<protein>
    <submittedName>
        <fullName evidence="1">Uncharacterized protein</fullName>
    </submittedName>
</protein>
<dbReference type="RefSeq" id="WP_225239640.1">
    <property type="nucleotide sequence ID" value="NZ_JAHYBX010000007.1"/>
</dbReference>
<comment type="caution">
    <text evidence="1">The sequence shown here is derived from an EMBL/GenBank/DDBJ whole genome shotgun (WGS) entry which is preliminary data.</text>
</comment>
<proteinExistence type="predicted"/>
<dbReference type="EMBL" id="JAHYBX010000007">
    <property type="protein sequence ID" value="MCA1857421.1"/>
    <property type="molecule type" value="Genomic_DNA"/>
</dbReference>
<evidence type="ECO:0000313" key="2">
    <source>
        <dbReference type="Proteomes" id="UP001198602"/>
    </source>
</evidence>
<dbReference type="Proteomes" id="UP001198602">
    <property type="component" value="Unassembled WGS sequence"/>
</dbReference>